<dbReference type="GO" id="GO:0006887">
    <property type="term" value="P:exocytosis"/>
    <property type="evidence" value="ECO:0007669"/>
    <property type="project" value="InterPro"/>
</dbReference>
<dbReference type="PANTHER" id="PTHR21426">
    <property type="entry name" value="EXOCYST COMPLEX COMPONENT 8"/>
    <property type="match status" value="1"/>
</dbReference>
<protein>
    <submittedName>
        <fullName evidence="4">Uncharacterized protein</fullName>
    </submittedName>
</protein>
<dbReference type="AlphaFoldDB" id="A0AA38W3P5"/>
<evidence type="ECO:0000313" key="5">
    <source>
        <dbReference type="Proteomes" id="UP001172457"/>
    </source>
</evidence>
<keyword evidence="2" id="KW-0175">Coiled coil</keyword>
<evidence type="ECO:0000256" key="2">
    <source>
        <dbReference type="SAM" id="Coils"/>
    </source>
</evidence>
<keyword evidence="1" id="KW-0813">Transport</keyword>
<gene>
    <name evidence="4" type="ORF">OSB04_020260</name>
</gene>
<organism evidence="4 5">
    <name type="scientific">Centaurea solstitialis</name>
    <name type="common">yellow star-thistle</name>
    <dbReference type="NCBI Taxonomy" id="347529"/>
    <lineage>
        <taxon>Eukaryota</taxon>
        <taxon>Viridiplantae</taxon>
        <taxon>Streptophyta</taxon>
        <taxon>Embryophyta</taxon>
        <taxon>Tracheophyta</taxon>
        <taxon>Spermatophyta</taxon>
        <taxon>Magnoliopsida</taxon>
        <taxon>eudicotyledons</taxon>
        <taxon>Gunneridae</taxon>
        <taxon>Pentapetalae</taxon>
        <taxon>asterids</taxon>
        <taxon>campanulids</taxon>
        <taxon>Asterales</taxon>
        <taxon>Asteraceae</taxon>
        <taxon>Carduoideae</taxon>
        <taxon>Cardueae</taxon>
        <taxon>Centaureinae</taxon>
        <taxon>Centaurea</taxon>
    </lineage>
</organism>
<evidence type="ECO:0000256" key="1">
    <source>
        <dbReference type="ARBA" id="ARBA00022448"/>
    </source>
</evidence>
<accession>A0AA38W3P5</accession>
<proteinExistence type="predicted"/>
<keyword evidence="5" id="KW-1185">Reference proteome</keyword>
<sequence length="328" mass="37264">MVSVASTCSSMRTHFCEQFIQSIMSNEASCIGEKVDSNLLHDPMPSLPYQVLFLELRKLEQLAEDNVAKYEWLVSLLTELVETTFDWVSINGENRTTLDNEDTTDQQSDRLTQFALDMQFLVEVARRGGYLTTNMINSSTDLVLQMESAIVSAGFDLNRYVIDHEKAANLAMEAIKELEAQEEHKSHSDDDIDQLDQEYLPHSSRDSIDDDDNDTQNSSEISFERDEKYTSTNTNYLDHGEDDLEKDSSIYTDSLEDEKDADFVENGLMEIKRGKLQKLSLSTNAESCAENVQPVTSEIEQVGLTTSDELLQLRKIRRVSKVVKEQVL</sequence>
<dbReference type="EMBL" id="JARYMX010000005">
    <property type="protein sequence ID" value="KAJ9547717.1"/>
    <property type="molecule type" value="Genomic_DNA"/>
</dbReference>
<comment type="caution">
    <text evidence="4">The sequence shown here is derived from an EMBL/GenBank/DDBJ whole genome shotgun (WGS) entry which is preliminary data.</text>
</comment>
<feature type="coiled-coil region" evidence="2">
    <location>
        <begin position="161"/>
        <end position="198"/>
    </location>
</feature>
<dbReference type="GO" id="GO:0006893">
    <property type="term" value="P:Golgi to plasma membrane transport"/>
    <property type="evidence" value="ECO:0007669"/>
    <property type="project" value="TreeGrafter"/>
</dbReference>
<dbReference type="Proteomes" id="UP001172457">
    <property type="component" value="Chromosome 5"/>
</dbReference>
<dbReference type="GO" id="GO:0000145">
    <property type="term" value="C:exocyst"/>
    <property type="evidence" value="ECO:0007669"/>
    <property type="project" value="InterPro"/>
</dbReference>
<reference evidence="4" key="1">
    <citation type="submission" date="2023-03" db="EMBL/GenBank/DDBJ databases">
        <title>Chromosome-scale reference genome and RAD-based genetic map of yellow starthistle (Centaurea solstitialis) reveal putative structural variation and QTLs associated with invader traits.</title>
        <authorList>
            <person name="Reatini B."/>
            <person name="Cang F.A."/>
            <person name="Jiang Q."/>
            <person name="Mckibben M.T.W."/>
            <person name="Barker M.S."/>
            <person name="Rieseberg L.H."/>
            <person name="Dlugosch K.M."/>
        </authorList>
    </citation>
    <scope>NUCLEOTIDE SEQUENCE</scope>
    <source>
        <strain evidence="4">CAN-66</strain>
        <tissue evidence="4">Leaf</tissue>
    </source>
</reference>
<dbReference type="PANTHER" id="PTHR21426:SF13">
    <property type="entry name" value="OS08G0566700 PROTEIN"/>
    <property type="match status" value="1"/>
</dbReference>
<name>A0AA38W3P5_9ASTR</name>
<evidence type="ECO:0000256" key="3">
    <source>
        <dbReference type="SAM" id="MobiDB-lite"/>
    </source>
</evidence>
<dbReference type="GO" id="GO:0008104">
    <property type="term" value="P:intracellular protein localization"/>
    <property type="evidence" value="ECO:0007669"/>
    <property type="project" value="TreeGrafter"/>
</dbReference>
<evidence type="ECO:0000313" key="4">
    <source>
        <dbReference type="EMBL" id="KAJ9547717.1"/>
    </source>
</evidence>
<feature type="region of interest" description="Disordered" evidence="3">
    <location>
        <begin position="202"/>
        <end position="245"/>
    </location>
</feature>
<dbReference type="InterPro" id="IPR033961">
    <property type="entry name" value="Exo84"/>
</dbReference>